<evidence type="ECO:0000313" key="5">
    <source>
        <dbReference type="Proteomes" id="UP000594263"/>
    </source>
</evidence>
<dbReference type="InterPro" id="IPR002528">
    <property type="entry name" value="MATE_fam"/>
</dbReference>
<feature type="region of interest" description="Disordered" evidence="2">
    <location>
        <begin position="1"/>
        <end position="39"/>
    </location>
</feature>
<accession>A0A7N0T5G0</accession>
<comment type="similarity">
    <text evidence="1">Belongs to the multi antimicrobial extrusion (MATE) (TC 2.A.66.1) family.</text>
</comment>
<protein>
    <submittedName>
        <fullName evidence="4">Uncharacterized protein</fullName>
    </submittedName>
</protein>
<keyword evidence="5" id="KW-1185">Reference proteome</keyword>
<dbReference type="GO" id="GO:0016020">
    <property type="term" value="C:membrane"/>
    <property type="evidence" value="ECO:0007669"/>
    <property type="project" value="InterPro"/>
</dbReference>
<feature type="transmembrane region" description="Helical" evidence="3">
    <location>
        <begin position="205"/>
        <end position="226"/>
    </location>
</feature>
<evidence type="ECO:0000256" key="1">
    <source>
        <dbReference type="ARBA" id="ARBA00010199"/>
    </source>
</evidence>
<sequence>MEQNGAKQPLPSTAADATPTHHAITHSSPASFTPDEHDIKPITGPRRFCIEFYAETKKLWYLAGPIIFMAICQYSLGAVTQLLAGHISTIALAAVAVQISLITGFANGAMAGMGCALETLCGQAFGAGQINMLGIYMQRSWVILNSTAILLMILYIFTAPLLKLIGQKPEIAEAAGTFAIYMIPQLFANAFSFPVAKFLQAQSKVMVMALIAGAVLLFHALLSWFLMLKLGLGLVGAAIALNSSSILIALCQVGYVLSGTCGGAWSGFSWGAFQNLWSFVKLSMASAVMLCLEIWYYTALILFAGYLKNAEIAVDALSIW</sequence>
<feature type="transmembrane region" description="Helical" evidence="3">
    <location>
        <begin position="246"/>
        <end position="273"/>
    </location>
</feature>
<feature type="transmembrane region" description="Helical" evidence="3">
    <location>
        <begin position="82"/>
        <end position="103"/>
    </location>
</feature>
<dbReference type="Pfam" id="PF01554">
    <property type="entry name" value="MatE"/>
    <property type="match status" value="1"/>
</dbReference>
<dbReference type="GO" id="GO:0042910">
    <property type="term" value="F:xenobiotic transmembrane transporter activity"/>
    <property type="evidence" value="ECO:0007669"/>
    <property type="project" value="InterPro"/>
</dbReference>
<organism evidence="4 5">
    <name type="scientific">Kalanchoe fedtschenkoi</name>
    <name type="common">Lavender scallops</name>
    <name type="synonym">South American air plant</name>
    <dbReference type="NCBI Taxonomy" id="63787"/>
    <lineage>
        <taxon>Eukaryota</taxon>
        <taxon>Viridiplantae</taxon>
        <taxon>Streptophyta</taxon>
        <taxon>Embryophyta</taxon>
        <taxon>Tracheophyta</taxon>
        <taxon>Spermatophyta</taxon>
        <taxon>Magnoliopsida</taxon>
        <taxon>eudicotyledons</taxon>
        <taxon>Gunneridae</taxon>
        <taxon>Pentapetalae</taxon>
        <taxon>Saxifragales</taxon>
        <taxon>Crassulaceae</taxon>
        <taxon>Kalanchoe</taxon>
    </lineage>
</organism>
<dbReference type="Proteomes" id="UP000594263">
    <property type="component" value="Unplaced"/>
</dbReference>
<evidence type="ECO:0000256" key="3">
    <source>
        <dbReference type="SAM" id="Phobius"/>
    </source>
</evidence>
<proteinExistence type="inferred from homology"/>
<dbReference type="Gramene" id="Kaladp0024s0101.1.v1.1">
    <property type="protein sequence ID" value="Kaladp0024s0101.1.v1.1"/>
    <property type="gene ID" value="Kaladp0024s0101.v1.1"/>
</dbReference>
<feature type="transmembrane region" description="Helical" evidence="3">
    <location>
        <begin position="285"/>
        <end position="307"/>
    </location>
</feature>
<dbReference type="EnsemblPlants" id="Kaladp0024s0101.1.v1.1">
    <property type="protein sequence ID" value="Kaladp0024s0101.1.v1.1"/>
    <property type="gene ID" value="Kaladp0024s0101.v1.1"/>
</dbReference>
<evidence type="ECO:0000313" key="4">
    <source>
        <dbReference type="EnsemblPlants" id="Kaladp0024s0101.1.v1.1"/>
    </source>
</evidence>
<feature type="transmembrane region" description="Helical" evidence="3">
    <location>
        <begin position="59"/>
        <end position="76"/>
    </location>
</feature>
<feature type="transmembrane region" description="Helical" evidence="3">
    <location>
        <begin position="174"/>
        <end position="193"/>
    </location>
</feature>
<keyword evidence="3" id="KW-1133">Transmembrane helix</keyword>
<feature type="transmembrane region" description="Helical" evidence="3">
    <location>
        <begin position="141"/>
        <end position="162"/>
    </location>
</feature>
<dbReference type="AlphaFoldDB" id="A0A7N0T5G0"/>
<keyword evidence="3" id="KW-0812">Transmembrane</keyword>
<reference evidence="4" key="1">
    <citation type="submission" date="2021-01" db="UniProtKB">
        <authorList>
            <consortium name="EnsemblPlants"/>
        </authorList>
    </citation>
    <scope>IDENTIFICATION</scope>
</reference>
<name>A0A7N0T5G0_KALFE</name>
<dbReference type="OMA" id="KAFENIW"/>
<evidence type="ECO:0000256" key="2">
    <source>
        <dbReference type="SAM" id="MobiDB-lite"/>
    </source>
</evidence>
<keyword evidence="3" id="KW-0472">Membrane</keyword>
<dbReference type="PANTHER" id="PTHR11206">
    <property type="entry name" value="MULTIDRUG RESISTANCE PROTEIN"/>
    <property type="match status" value="1"/>
</dbReference>
<dbReference type="GO" id="GO:0015297">
    <property type="term" value="F:antiporter activity"/>
    <property type="evidence" value="ECO:0007669"/>
    <property type="project" value="InterPro"/>
</dbReference>